<evidence type="ECO:0000256" key="8">
    <source>
        <dbReference type="SAM" id="Phobius"/>
    </source>
</evidence>
<gene>
    <name evidence="10" type="primary">gabP_1</name>
    <name evidence="10" type="ORF">Clow_01218</name>
</gene>
<feature type="transmembrane region" description="Helical" evidence="8">
    <location>
        <begin position="368"/>
        <end position="387"/>
    </location>
</feature>
<keyword evidence="6 8" id="KW-1133">Transmembrane helix</keyword>
<comment type="caution">
    <text evidence="10">The sequence shown here is derived from an EMBL/GenBank/DDBJ whole genome shotgun (WGS) entry which is preliminary data.</text>
</comment>
<comment type="similarity">
    <text evidence="2">Belongs to the amino acid-polyamine-organocation (APC) superfamily. Amino acid transporter (AAT) (TC 2.A.3.1) family.</text>
</comment>
<keyword evidence="4 8" id="KW-0812">Transmembrane</keyword>
<protein>
    <submittedName>
        <fullName evidence="10">GABA permease</fullName>
    </submittedName>
</protein>
<accession>A0A0Q0YVG7</accession>
<dbReference type="OrthoDB" id="5297508at2"/>
<feature type="transmembrane region" description="Helical" evidence="8">
    <location>
        <begin position="199"/>
        <end position="224"/>
    </location>
</feature>
<dbReference type="PANTHER" id="PTHR43495">
    <property type="entry name" value="GABA PERMEASE"/>
    <property type="match status" value="1"/>
</dbReference>
<keyword evidence="11" id="KW-1185">Reference proteome</keyword>
<feature type="transmembrane region" description="Helical" evidence="8">
    <location>
        <begin position="431"/>
        <end position="450"/>
    </location>
</feature>
<evidence type="ECO:0000313" key="10">
    <source>
        <dbReference type="EMBL" id="KQB86299.1"/>
    </source>
</evidence>
<dbReference type="PANTHER" id="PTHR43495:SF5">
    <property type="entry name" value="GAMMA-AMINOBUTYRIC ACID PERMEASE"/>
    <property type="match status" value="1"/>
</dbReference>
<dbReference type="EMBL" id="LKEV01000003">
    <property type="protein sequence ID" value="KQB86299.1"/>
    <property type="molecule type" value="Genomic_DNA"/>
</dbReference>
<dbReference type="RefSeq" id="WP_055177715.1">
    <property type="nucleotide sequence ID" value="NZ_JAUSQY010000001.1"/>
</dbReference>
<evidence type="ECO:0000256" key="5">
    <source>
        <dbReference type="ARBA" id="ARBA00022970"/>
    </source>
</evidence>
<comment type="subcellular location">
    <subcellularLocation>
        <location evidence="1">Membrane</location>
        <topology evidence="1">Multi-pass membrane protein</topology>
    </subcellularLocation>
</comment>
<dbReference type="AlphaFoldDB" id="A0A0Q0YVG7"/>
<evidence type="ECO:0000256" key="3">
    <source>
        <dbReference type="ARBA" id="ARBA00022448"/>
    </source>
</evidence>
<evidence type="ECO:0000256" key="1">
    <source>
        <dbReference type="ARBA" id="ARBA00004141"/>
    </source>
</evidence>
<sequence length="461" mass="48986">MTNQSDETQLGSGLKTRHLTMMGLGSAIGAGLFLGTGVGIRSAGPSVLLAYLIAGGVVLAVMYMLGEMAAARPAPGSFATYARAAFGPWAGFTLGWLFWFMMIMVLGAEMTGAASIMASWFGVDPWIPALVCVTFFAVVNLAKVSGFGEFEFWFSFIKVSVIILFLVLGTLLIFGLLPGHEFVGTENFLGEGGFMPNGIPGLAAGLLAVAFAFGGIEIVTIAAAESENPQDSIKTAIRSTLWRIGLFYLGSVLVITFLLPASQIQGAETAAESPFTQVLKIADIPGVVGFMEAVIVVSLLSAFNAQIYASSRMAYSLSVEGNAPAFLGKLNKENVPFNAVLLSMVFAFASVGLQWWNPTGLLDFLLNAVGGILIVIWIMVAASYLKLHPELERNGEITTVRVWGYPWIGWATIAALLAFVALMLFDAGSRSQIFSVLIVMAVLIALSFITKPRPSQVGSKS</sequence>
<reference evidence="10 11" key="1">
    <citation type="submission" date="2015-10" db="EMBL/GenBank/DDBJ databases">
        <title>Corynebacteirum lowii and Corynebacterium oculi species nova, derived from human clinical disease and and emended description of Corynebacterium mastiditis.</title>
        <authorList>
            <person name="Bernard K."/>
            <person name="Pacheco A.L."/>
            <person name="Mcdougall C."/>
            <person name="Burtx T."/>
            <person name="Weibe D."/>
            <person name="Tyler S."/>
            <person name="Olson A.B."/>
            <person name="Cnockaert M."/>
            <person name="Eguchi H."/>
            <person name="Kuwahara T."/>
            <person name="Nakayama-Imaohji H."/>
            <person name="Boudewijins M."/>
            <person name="Van Hoecke F."/>
            <person name="Bernier A.-M."/>
            <person name="Vandamme P."/>
        </authorList>
    </citation>
    <scope>NUCLEOTIDE SEQUENCE [LARGE SCALE GENOMIC DNA]</scope>
    <source>
        <strain evidence="10 11">NML 130206</strain>
    </source>
</reference>
<evidence type="ECO:0000256" key="6">
    <source>
        <dbReference type="ARBA" id="ARBA00022989"/>
    </source>
</evidence>
<feature type="transmembrane region" description="Helical" evidence="8">
    <location>
        <begin position="407"/>
        <end position="425"/>
    </location>
</feature>
<feature type="domain" description="Amino acid permease/ SLC12A" evidence="9">
    <location>
        <begin position="18"/>
        <end position="446"/>
    </location>
</feature>
<dbReference type="PROSITE" id="PS00218">
    <property type="entry name" value="AMINO_ACID_PERMEASE_1"/>
    <property type="match status" value="1"/>
</dbReference>
<feature type="transmembrane region" description="Helical" evidence="8">
    <location>
        <begin position="284"/>
        <end position="303"/>
    </location>
</feature>
<dbReference type="GO" id="GO:0055085">
    <property type="term" value="P:transmembrane transport"/>
    <property type="evidence" value="ECO:0007669"/>
    <property type="project" value="InterPro"/>
</dbReference>
<feature type="transmembrane region" description="Helical" evidence="8">
    <location>
        <begin position="21"/>
        <end position="40"/>
    </location>
</feature>
<keyword evidence="7 8" id="KW-0472">Membrane</keyword>
<evidence type="ECO:0000256" key="7">
    <source>
        <dbReference type="ARBA" id="ARBA00023136"/>
    </source>
</evidence>
<dbReference type="GO" id="GO:0006865">
    <property type="term" value="P:amino acid transport"/>
    <property type="evidence" value="ECO:0007669"/>
    <property type="project" value="UniProtKB-KW"/>
</dbReference>
<dbReference type="Gene3D" id="1.20.1740.10">
    <property type="entry name" value="Amino acid/polyamine transporter I"/>
    <property type="match status" value="1"/>
</dbReference>
<dbReference type="Pfam" id="PF00324">
    <property type="entry name" value="AA_permease"/>
    <property type="match status" value="1"/>
</dbReference>
<feature type="transmembrane region" description="Helical" evidence="8">
    <location>
        <begin position="86"/>
        <end position="106"/>
    </location>
</feature>
<evidence type="ECO:0000259" key="9">
    <source>
        <dbReference type="Pfam" id="PF00324"/>
    </source>
</evidence>
<keyword evidence="5" id="KW-0029">Amino-acid transport</keyword>
<dbReference type="Proteomes" id="UP000050488">
    <property type="component" value="Unassembled WGS sequence"/>
</dbReference>
<dbReference type="InterPro" id="IPR004840">
    <property type="entry name" value="Amino_acid_permease_CS"/>
</dbReference>
<name>A0A0Q0YVG7_9CORY</name>
<feature type="transmembrane region" description="Helical" evidence="8">
    <location>
        <begin position="126"/>
        <end position="144"/>
    </location>
</feature>
<dbReference type="PIRSF" id="PIRSF006060">
    <property type="entry name" value="AA_transporter"/>
    <property type="match status" value="1"/>
</dbReference>
<evidence type="ECO:0000256" key="4">
    <source>
        <dbReference type="ARBA" id="ARBA00022692"/>
    </source>
</evidence>
<dbReference type="STRING" id="1544413.Clow_01218"/>
<dbReference type="FunFam" id="1.20.1740.10:FF:000001">
    <property type="entry name" value="Amino acid permease"/>
    <property type="match status" value="1"/>
</dbReference>
<dbReference type="GO" id="GO:0016020">
    <property type="term" value="C:membrane"/>
    <property type="evidence" value="ECO:0007669"/>
    <property type="project" value="UniProtKB-SubCell"/>
</dbReference>
<evidence type="ECO:0000313" key="11">
    <source>
        <dbReference type="Proteomes" id="UP000050488"/>
    </source>
</evidence>
<proteinExistence type="inferred from homology"/>
<organism evidence="10 11">
    <name type="scientific">Corynebacterium lowii</name>
    <dbReference type="NCBI Taxonomy" id="1544413"/>
    <lineage>
        <taxon>Bacteria</taxon>
        <taxon>Bacillati</taxon>
        <taxon>Actinomycetota</taxon>
        <taxon>Actinomycetes</taxon>
        <taxon>Mycobacteriales</taxon>
        <taxon>Corynebacteriaceae</taxon>
        <taxon>Corynebacterium</taxon>
    </lineage>
</organism>
<dbReference type="InterPro" id="IPR004841">
    <property type="entry name" value="AA-permease/SLC12A_dom"/>
</dbReference>
<dbReference type="PATRIC" id="fig|1544413.3.peg.1227"/>
<feature type="transmembrane region" description="Helical" evidence="8">
    <location>
        <begin position="156"/>
        <end position="179"/>
    </location>
</feature>
<keyword evidence="3" id="KW-0813">Transport</keyword>
<feature type="transmembrane region" description="Helical" evidence="8">
    <location>
        <begin position="335"/>
        <end position="356"/>
    </location>
</feature>
<feature type="transmembrane region" description="Helical" evidence="8">
    <location>
        <begin position="245"/>
        <end position="264"/>
    </location>
</feature>
<feature type="transmembrane region" description="Helical" evidence="8">
    <location>
        <begin position="46"/>
        <end position="65"/>
    </location>
</feature>
<evidence type="ECO:0000256" key="2">
    <source>
        <dbReference type="ARBA" id="ARBA00008583"/>
    </source>
</evidence>